<evidence type="ECO:0000256" key="3">
    <source>
        <dbReference type="ARBA" id="ARBA00022801"/>
    </source>
</evidence>
<dbReference type="InterPro" id="IPR029045">
    <property type="entry name" value="ClpP/crotonase-like_dom_sf"/>
</dbReference>
<evidence type="ECO:0000313" key="8">
    <source>
        <dbReference type="Proteomes" id="UP000633219"/>
    </source>
</evidence>
<dbReference type="EMBL" id="JAEQNC010000003">
    <property type="protein sequence ID" value="MBL0371820.1"/>
    <property type="molecule type" value="Genomic_DNA"/>
</dbReference>
<dbReference type="PANTHER" id="PTHR42987:SF6">
    <property type="entry name" value="PROTEINASE IV"/>
    <property type="match status" value="1"/>
</dbReference>
<evidence type="ECO:0000256" key="1">
    <source>
        <dbReference type="ARBA" id="ARBA00008683"/>
    </source>
</evidence>
<dbReference type="Pfam" id="PF01343">
    <property type="entry name" value="Peptidase_S49"/>
    <property type="match status" value="1"/>
</dbReference>
<dbReference type="CDD" id="cd07023">
    <property type="entry name" value="S49_Sppa_N_C"/>
    <property type="match status" value="1"/>
</dbReference>
<evidence type="ECO:0000256" key="5">
    <source>
        <dbReference type="SAM" id="Phobius"/>
    </source>
</evidence>
<dbReference type="Gene3D" id="3.90.226.10">
    <property type="entry name" value="2-enoyl-CoA Hydratase, Chain A, domain 1"/>
    <property type="match status" value="1"/>
</dbReference>
<dbReference type="InterPro" id="IPR002142">
    <property type="entry name" value="Peptidase_S49"/>
</dbReference>
<organism evidence="7 8">
    <name type="scientific">Rhizobium setariae</name>
    <dbReference type="NCBI Taxonomy" id="2801340"/>
    <lineage>
        <taxon>Bacteria</taxon>
        <taxon>Pseudomonadati</taxon>
        <taxon>Pseudomonadota</taxon>
        <taxon>Alphaproteobacteria</taxon>
        <taxon>Hyphomicrobiales</taxon>
        <taxon>Rhizobiaceae</taxon>
        <taxon>Rhizobium/Agrobacterium group</taxon>
        <taxon>Rhizobium</taxon>
    </lineage>
</organism>
<name>A0A936YSW5_9HYPH</name>
<feature type="domain" description="Peptidase S49" evidence="6">
    <location>
        <begin position="107"/>
        <end position="251"/>
    </location>
</feature>
<keyword evidence="8" id="KW-1185">Reference proteome</keyword>
<evidence type="ECO:0000256" key="4">
    <source>
        <dbReference type="ARBA" id="ARBA00022825"/>
    </source>
</evidence>
<evidence type="ECO:0000256" key="2">
    <source>
        <dbReference type="ARBA" id="ARBA00022670"/>
    </source>
</evidence>
<dbReference type="AlphaFoldDB" id="A0A936YSW5"/>
<evidence type="ECO:0000313" key="7">
    <source>
        <dbReference type="EMBL" id="MBL0371820.1"/>
    </source>
</evidence>
<evidence type="ECO:0000259" key="6">
    <source>
        <dbReference type="Pfam" id="PF01343"/>
    </source>
</evidence>
<keyword evidence="3" id="KW-0378">Hydrolase</keyword>
<dbReference type="InterPro" id="IPR004635">
    <property type="entry name" value="Pept_S49_SppA"/>
</dbReference>
<proteinExistence type="inferred from homology"/>
<dbReference type="GO" id="GO:0006508">
    <property type="term" value="P:proteolysis"/>
    <property type="evidence" value="ECO:0007669"/>
    <property type="project" value="UniProtKB-KW"/>
</dbReference>
<protein>
    <submittedName>
        <fullName evidence="7">Signal peptide peptidase SppA</fullName>
    </submittedName>
</protein>
<dbReference type="SUPFAM" id="SSF52096">
    <property type="entry name" value="ClpP/crotonase"/>
    <property type="match status" value="1"/>
</dbReference>
<sequence>MSVNDIAERRRIRRKLTFWRIFSFLFIAAAIVLLWMLANGGSLSDPTDRDHIARVTISGTIQDNGELIERLDKIARKDTVKALIVSISSPGGTTYGGEQLYKAIRKVSAKKPVVSDVRTLAASAGYMVAIAGDQIVAGDTSITGSIGVIFQYPQIQSLLDKIGVSLEEIKSTPLKAEPSPFHNASEEAKSVMRATVMDTYDWFVDLVAERRGLSKTEALKVADGRVFTGRQAVKEKLVDKIGGMDEIRAFLTTRKIDSNLPIVDWAPPKAGSSYLLGGLAHQILQWTGFTWLDGANTLGKLGEDKMLLDGLVSVWQFER</sequence>
<dbReference type="NCBIfam" id="TIGR00706">
    <property type="entry name" value="SppA_dom"/>
    <property type="match status" value="1"/>
</dbReference>
<dbReference type="PANTHER" id="PTHR42987">
    <property type="entry name" value="PEPTIDASE S49"/>
    <property type="match status" value="1"/>
</dbReference>
<gene>
    <name evidence="7" type="primary">sppA</name>
    <name evidence="7" type="ORF">JJB09_07240</name>
</gene>
<keyword evidence="5" id="KW-1133">Transmembrane helix</keyword>
<accession>A0A936YSW5</accession>
<dbReference type="GO" id="GO:0008236">
    <property type="term" value="F:serine-type peptidase activity"/>
    <property type="evidence" value="ECO:0007669"/>
    <property type="project" value="UniProtKB-KW"/>
</dbReference>
<dbReference type="Proteomes" id="UP000633219">
    <property type="component" value="Unassembled WGS sequence"/>
</dbReference>
<keyword evidence="5" id="KW-0812">Transmembrane</keyword>
<reference evidence="7" key="1">
    <citation type="submission" date="2021-01" db="EMBL/GenBank/DDBJ databases">
        <title>Rhizobium sp. strain KVB221 16S ribosomal RNA gene Genome sequencing and assembly.</title>
        <authorList>
            <person name="Kang M."/>
        </authorList>
    </citation>
    <scope>NUCLEOTIDE SEQUENCE</scope>
    <source>
        <strain evidence="7">KVB221</strain>
    </source>
</reference>
<keyword evidence="4" id="KW-0720">Serine protease</keyword>
<feature type="transmembrane region" description="Helical" evidence="5">
    <location>
        <begin position="21"/>
        <end position="38"/>
    </location>
</feature>
<dbReference type="InterPro" id="IPR047272">
    <property type="entry name" value="S49_SppA_C"/>
</dbReference>
<comment type="caution">
    <text evidence="7">The sequence shown here is derived from an EMBL/GenBank/DDBJ whole genome shotgun (WGS) entry which is preliminary data.</text>
</comment>
<dbReference type="RefSeq" id="WP_201655310.1">
    <property type="nucleotide sequence ID" value="NZ_JAEQNC010000003.1"/>
</dbReference>
<keyword evidence="5" id="KW-0472">Membrane</keyword>
<comment type="similarity">
    <text evidence="1">Belongs to the peptidase S49 family.</text>
</comment>
<keyword evidence="2" id="KW-0645">Protease</keyword>